<dbReference type="GO" id="GO:0039527">
    <property type="term" value="P:symbiont-mediated suppression of host TRAF-mediated signal transduction"/>
    <property type="evidence" value="ECO:0007669"/>
    <property type="project" value="UniProtKB-KW"/>
</dbReference>
<evidence type="ECO:0000256" key="20">
    <source>
        <dbReference type="ARBA" id="ARBA00031199"/>
    </source>
</evidence>
<evidence type="ECO:0000256" key="9">
    <source>
        <dbReference type="ARBA" id="ARBA00022595"/>
    </source>
</evidence>
<reference evidence="26 27" key="1">
    <citation type="journal article" date="2014" name="Virus Res.">
        <title>Biodiversity and evolution of Imjin virus and Thottapalayam virus in Crocidurinae shrews in Zhejiang Province, China.</title>
        <authorList>
            <person name="Lin X.D."/>
            <person name="Zhou R.H."/>
            <person name="Fan F.N."/>
            <person name="Ying X.H."/>
            <person name="Sun X.Y."/>
            <person name="Wang W."/>
            <person name="Holmes E.C."/>
            <person name="Zhang Y.Z."/>
        </authorList>
    </citation>
    <scope>NUCLEOTIDE SEQUENCE [LARGE SCALE GENOMIC DNA]</scope>
    <source>
        <strain evidence="27">China/2013</strain>
    </source>
</reference>
<dbReference type="InterPro" id="IPR002532">
    <property type="entry name" value="Hanta_Gc_N"/>
</dbReference>
<evidence type="ECO:0000256" key="3">
    <source>
        <dbReference type="ARBA" id="ARBA00004426"/>
    </source>
</evidence>
<keyword evidence="15 21" id="KW-0472">Membrane</keyword>
<evidence type="ECO:0000256" key="19">
    <source>
        <dbReference type="ARBA" id="ARBA00023296"/>
    </source>
</evidence>
<keyword evidence="18" id="KW-1038">Host endoplasmic reticulum</keyword>
<keyword evidence="10" id="KW-0677">Repeat</keyword>
<dbReference type="RefSeq" id="YP_009362285.1">
    <property type="nucleotide sequence ID" value="NC_034557.1"/>
</dbReference>
<evidence type="ECO:0000259" key="25">
    <source>
        <dbReference type="Pfam" id="PF20682"/>
    </source>
</evidence>
<keyword evidence="13" id="KW-0946">Virion</keyword>
<dbReference type="GO" id="GO:0033650">
    <property type="term" value="C:host cell mitochondrion"/>
    <property type="evidence" value="ECO:0007669"/>
    <property type="project" value="UniProtKB-SubCell"/>
</dbReference>
<feature type="transmembrane region" description="Helical" evidence="21">
    <location>
        <begin position="1092"/>
        <end position="1113"/>
    </location>
</feature>
<protein>
    <recommendedName>
        <fullName evidence="20">M polyprotein</fullName>
    </recommendedName>
</protein>
<dbReference type="EMBL" id="KJ420541">
    <property type="protein sequence ID" value="AIF28793.1"/>
    <property type="molecule type" value="Viral_cRNA"/>
</dbReference>
<feature type="transmembrane region" description="Helical" evidence="21">
    <location>
        <begin position="434"/>
        <end position="453"/>
    </location>
</feature>
<feature type="transmembrane region" description="Helical" evidence="21">
    <location>
        <begin position="465"/>
        <end position="484"/>
    </location>
</feature>
<evidence type="ECO:0000256" key="15">
    <source>
        <dbReference type="ARBA" id="ARBA00023136"/>
    </source>
</evidence>
<feature type="domain" description="Hantavirus glycoprotein Gc N-terminal" evidence="22">
    <location>
        <begin position="643"/>
        <end position="956"/>
    </location>
</feature>
<evidence type="ECO:0000259" key="22">
    <source>
        <dbReference type="Pfam" id="PF01561"/>
    </source>
</evidence>
<comment type="similarity">
    <text evidence="5">Belongs to the hantavirus envelope glycoprotein family.</text>
</comment>
<keyword evidence="6" id="KW-1168">Fusion of virus membrane with host membrane</keyword>
<dbReference type="GO" id="GO:0019062">
    <property type="term" value="P:virion attachment to host cell"/>
    <property type="evidence" value="ECO:0007669"/>
    <property type="project" value="UniProtKB-KW"/>
</dbReference>
<evidence type="ECO:0000259" key="24">
    <source>
        <dbReference type="Pfam" id="PF20679"/>
    </source>
</evidence>
<dbReference type="Pfam" id="PF01567">
    <property type="entry name" value="Hanta_Gn-H"/>
    <property type="match status" value="1"/>
</dbReference>
<evidence type="ECO:0000313" key="26">
    <source>
        <dbReference type="EMBL" id="AIF28793.1"/>
    </source>
</evidence>
<accession>A0A075IFP0</accession>
<feature type="transmembrane region" description="Helical" evidence="21">
    <location>
        <begin position="490"/>
        <end position="507"/>
    </location>
</feature>
<dbReference type="Gene3D" id="1.10.8.1320">
    <property type="match status" value="1"/>
</dbReference>
<name>A0A075IFP0_9VIRU</name>
<keyword evidence="19" id="KW-1160">Virus entry into host cell</keyword>
<evidence type="ECO:0000259" key="23">
    <source>
        <dbReference type="Pfam" id="PF01567"/>
    </source>
</evidence>
<evidence type="ECO:0000256" key="14">
    <source>
        <dbReference type="ARBA" id="ARBA00022870"/>
    </source>
</evidence>
<keyword evidence="17" id="KW-0325">Glycoprotein</keyword>
<feature type="domain" description="Hantavirus glycoprotein Gn head" evidence="23">
    <location>
        <begin position="26"/>
        <end position="354"/>
    </location>
</feature>
<sequence length="1120" mass="126373">MNNGFIIVLLQSLLQVYCSTHSRITLECPHYGVSDAEYVWGKVKIGRFTIDDIKHIQFENTCPFSITGHNVQTGMKIISWTEKENHDSSAVYFDKVATHSEKTGDFKSLCGSVSYLTYPFKSGSSYCLNLHCNQTVCDTKVIVLIKAISWVAYDSCVLYHKDIKVQLDFKKTHCVKSVLHEKKCFQPDFTTAFNPKLHMKFSLPSVCLFMPSDGNAEGTKEIVGQDSCTDIKLNGWYSCIVGHYSMIFVHSNGKMRQIHLNTKFRKNPQGDDHSELRSGSTHIIGYKNMTTVSNKVNTLAAFKGATDYSSLFYNIQNTDKKPLLLAGYTPTFHWRECGTHLIPAVWTSHIDVWGTIIESDECNIFCTLSGPGASCEAFSPTGIFLLNSTTCLIPHTHRFKGLGDQITFICQRVDTDLEFYCNGRHKIIRTKTLIIGQCIQTFTSFFSLFPGVAHSLAVELCVPGFHGFITVCIVSTFCFGWLWIPGLTWLILQLLKFIVLFVSTNSVDQRFKQILQKIKAEYRLTIGDTSCEFCKHECQTSLESDSHILYCKQGKCPYCLNEIYPSPLALQEHYKVCMLTDRFTRQIKEKIMNVETKPHSGLYKRLCVFQYKNRCYIFTIWIFLLIFQMLVWAASAEVITFEKEWNDNVHGIGSEKLITDLELDFSIPSSSGFTYTRNLEGPIPNQKLHFALKLSRQKTRATIQKLGHWVDARWNVRTVFHCYGACSKFEYPWKSATCSREKDFEYQTGWGCNPGDCPGINTGCTACGLYLDKPRSIATVIKLIQLDYEREVCIQIGTHSECKKITGNDCLSTHGVKICLLSTTVKLTATDTLVFFGPLQQGAVVFKNWCTSTCAYGDPGDIMLTENGEYNCPDFTGSFERTCRFGQTPVCEYNGNNIGGYKRYLATRDSFFSINMTEPIIDKTKLEWFDPDSTSRDHINVQVSKDVDFENLGNNPCRLTLKTTGIEGAWGSETGFSLTCKISLLECNSFVTMIKACDKAMCYGAYSTTLQRGDNNVIIQGRGGHSGSSFKCCHNDDCSETGVLADAPHLSRLKSQDGDNSEIYSDGANECRITCWFNKTSEWVMGMLSGNWLVILVLVGIMLFSVFLFCFFCPAKTHQA</sequence>
<dbReference type="GO" id="GO:0044228">
    <property type="term" value="C:host cell surface"/>
    <property type="evidence" value="ECO:0007669"/>
    <property type="project" value="UniProtKB-SubCell"/>
</dbReference>
<evidence type="ECO:0000256" key="10">
    <source>
        <dbReference type="ARBA" id="ARBA00022737"/>
    </source>
</evidence>
<evidence type="ECO:0000256" key="8">
    <source>
        <dbReference type="ARBA" id="ARBA00022581"/>
    </source>
</evidence>
<dbReference type="InterPro" id="IPR048791">
    <property type="entry name" value="Gc_C_bunya"/>
</dbReference>
<dbReference type="InterPro" id="IPR002534">
    <property type="entry name" value="Hanta_Gn-H"/>
</dbReference>
<proteinExistence type="inferred from homology"/>
<feature type="domain" description="Glycoprotein Gc C-terminal bunyavirales" evidence="25">
    <location>
        <begin position="959"/>
        <end position="1119"/>
    </location>
</feature>
<evidence type="ECO:0000256" key="7">
    <source>
        <dbReference type="ARBA" id="ARBA00022510"/>
    </source>
</evidence>
<dbReference type="KEGG" id="vg:37627389"/>
<dbReference type="Pfam" id="PF20679">
    <property type="entry name" value="Hanta_Gn-B"/>
    <property type="match status" value="1"/>
</dbReference>
<dbReference type="GO" id="GO:0046718">
    <property type="term" value="P:symbiont entry into host cell"/>
    <property type="evidence" value="ECO:0007669"/>
    <property type="project" value="UniProtKB-KW"/>
</dbReference>
<dbReference type="Proteomes" id="UP000156418">
    <property type="component" value="Genome"/>
</dbReference>
<keyword evidence="27" id="KW-1185">Reference proteome</keyword>
<evidence type="ECO:0000256" key="21">
    <source>
        <dbReference type="SAM" id="Phobius"/>
    </source>
</evidence>
<keyword evidence="7" id="KW-1170">Fusion of virus membrane with host endosomal membrane</keyword>
<keyword evidence="21" id="KW-0812">Transmembrane</keyword>
<dbReference type="GO" id="GO:0044167">
    <property type="term" value="C:host cell endoplasmic reticulum membrane"/>
    <property type="evidence" value="ECO:0007669"/>
    <property type="project" value="UniProtKB-SubCell"/>
</dbReference>
<dbReference type="InterPro" id="IPR048790">
    <property type="entry name" value="Gn-B_hanta"/>
</dbReference>
<keyword evidence="16" id="KW-1015">Disulfide bond</keyword>
<evidence type="ECO:0000256" key="2">
    <source>
        <dbReference type="ARBA" id="ARBA00004381"/>
    </source>
</evidence>
<dbReference type="GO" id="GO:0052170">
    <property type="term" value="P:symbiont-mediated suppression of host innate immune response"/>
    <property type="evidence" value="ECO:0007669"/>
    <property type="project" value="UniProtKB-KW"/>
</dbReference>
<dbReference type="GeneID" id="37627389"/>
<dbReference type="GO" id="GO:0008270">
    <property type="term" value="F:zinc ion binding"/>
    <property type="evidence" value="ECO:0007669"/>
    <property type="project" value="UniProtKB-KW"/>
</dbReference>
<dbReference type="Pfam" id="PF20682">
    <property type="entry name" value="Hanta_Gc_C"/>
    <property type="match status" value="1"/>
</dbReference>
<evidence type="ECO:0000256" key="5">
    <source>
        <dbReference type="ARBA" id="ARBA00005839"/>
    </source>
</evidence>
<comment type="subcellular location">
    <subcellularLocation>
        <location evidence="1">Host Golgi apparatus membrane</location>
        <topology evidence="1">Single-pass type I membrane protein</topology>
    </subcellularLocation>
    <subcellularLocation>
        <location evidence="3">Host cell surface</location>
    </subcellularLocation>
    <subcellularLocation>
        <location evidence="4">Host endoplasmic reticulum membrane</location>
        <topology evidence="4">Single-pass type I membrane protein</topology>
    </subcellularLocation>
    <subcellularLocation>
        <location evidence="2">Virion membrane</location>
        <topology evidence="2">Single-pass membrane protein</topology>
    </subcellularLocation>
</comment>
<evidence type="ECO:0000256" key="13">
    <source>
        <dbReference type="ARBA" id="ARBA00022844"/>
    </source>
</evidence>
<evidence type="ECO:0000256" key="6">
    <source>
        <dbReference type="ARBA" id="ARBA00022506"/>
    </source>
</evidence>
<keyword evidence="8" id="KW-0945">Host-virus interaction</keyword>
<keyword evidence="11" id="KW-1161">Viral attachment to host cell</keyword>
<organism evidence="26 27">
    <name type="scientific">Imjin virus</name>
    <dbReference type="NCBI Taxonomy" id="467989"/>
    <lineage>
        <taxon>Viruses</taxon>
        <taxon>Riboviria</taxon>
        <taxon>Orthornavirae</taxon>
        <taxon>Negarnaviricota</taxon>
        <taxon>Polyploviricotina</taxon>
        <taxon>Bunyaviricetes</taxon>
        <taxon>Elliovirales</taxon>
        <taxon>Hantaviridae</taxon>
        <taxon>Mammantavirinae</taxon>
        <taxon>Thottimvirus</taxon>
        <taxon>Thottimvirus imjinense</taxon>
    </lineage>
</organism>
<evidence type="ECO:0000256" key="17">
    <source>
        <dbReference type="ARBA" id="ARBA00023180"/>
    </source>
</evidence>
<keyword evidence="14" id="KW-1043">Host membrane</keyword>
<keyword evidence="12" id="KW-1040">Host Golgi apparatus</keyword>
<dbReference type="GO" id="GO:0007165">
    <property type="term" value="P:signal transduction"/>
    <property type="evidence" value="ECO:0007669"/>
    <property type="project" value="InterPro"/>
</dbReference>
<evidence type="ECO:0000256" key="12">
    <source>
        <dbReference type="ARBA" id="ARBA00022812"/>
    </source>
</evidence>
<evidence type="ECO:0000256" key="11">
    <source>
        <dbReference type="ARBA" id="ARBA00022804"/>
    </source>
</evidence>
<dbReference type="GO" id="GO:0039654">
    <property type="term" value="P:fusion of virus membrane with host endosome membrane"/>
    <property type="evidence" value="ECO:0007669"/>
    <property type="project" value="UniProtKB-KW"/>
</dbReference>
<dbReference type="GO" id="GO:0044178">
    <property type="term" value="C:host cell Golgi membrane"/>
    <property type="evidence" value="ECO:0007669"/>
    <property type="project" value="UniProtKB-SubCell"/>
</dbReference>
<evidence type="ECO:0000313" key="27">
    <source>
        <dbReference type="Proteomes" id="UP000156418"/>
    </source>
</evidence>
<keyword evidence="9" id="KW-1162">Viral penetration into host cytoplasm</keyword>
<feature type="transmembrane region" description="Helical" evidence="21">
    <location>
        <begin position="615"/>
        <end position="634"/>
    </location>
</feature>
<evidence type="ECO:0000256" key="18">
    <source>
        <dbReference type="ARBA" id="ARBA00023184"/>
    </source>
</evidence>
<evidence type="ECO:0000256" key="4">
    <source>
        <dbReference type="ARBA" id="ARBA00004482"/>
    </source>
</evidence>
<dbReference type="Pfam" id="PF01561">
    <property type="entry name" value="Hanta_Gc_N"/>
    <property type="match status" value="1"/>
</dbReference>
<evidence type="ECO:0000256" key="16">
    <source>
        <dbReference type="ARBA" id="ARBA00023157"/>
    </source>
</evidence>
<feature type="domain" description="Glycoprotein Gn base hantavirus" evidence="24">
    <location>
        <begin position="365"/>
        <end position="466"/>
    </location>
</feature>
<keyword evidence="21" id="KW-1133">Transmembrane helix</keyword>
<evidence type="ECO:0000256" key="1">
    <source>
        <dbReference type="ARBA" id="ARBA00004244"/>
    </source>
</evidence>
<dbReference type="GO" id="GO:0055036">
    <property type="term" value="C:virion membrane"/>
    <property type="evidence" value="ECO:0007669"/>
    <property type="project" value="UniProtKB-SubCell"/>
</dbReference>
<dbReference type="SMR" id="A0A075IFP0"/>